<dbReference type="Pfam" id="PF02811">
    <property type="entry name" value="PHP"/>
    <property type="match status" value="1"/>
</dbReference>
<dbReference type="OrthoDB" id="9997at2"/>
<dbReference type="InterPro" id="IPR003141">
    <property type="entry name" value="Pol/His_phosphatase_N"/>
</dbReference>
<proteinExistence type="predicted"/>
<keyword evidence="1" id="KW-0732">Signal</keyword>
<dbReference type="CDD" id="cd07432">
    <property type="entry name" value="PHP_HisPPase"/>
    <property type="match status" value="1"/>
</dbReference>
<dbReference type="AlphaFoldDB" id="A0A1G6GMQ5"/>
<organism evidence="3 4">
    <name type="scientific">Microbacterium enclense</name>
    <dbReference type="NCBI Taxonomy" id="993073"/>
    <lineage>
        <taxon>Bacteria</taxon>
        <taxon>Bacillati</taxon>
        <taxon>Actinomycetota</taxon>
        <taxon>Actinomycetes</taxon>
        <taxon>Micrococcales</taxon>
        <taxon>Microbacteriaceae</taxon>
        <taxon>Microbacterium</taxon>
    </lineage>
</organism>
<feature type="chain" id="PRO_5039231624" evidence="1">
    <location>
        <begin position="32"/>
        <end position="562"/>
    </location>
</feature>
<evidence type="ECO:0000256" key="1">
    <source>
        <dbReference type="SAM" id="SignalP"/>
    </source>
</evidence>
<feature type="signal peptide" evidence="1">
    <location>
        <begin position="1"/>
        <end position="31"/>
    </location>
</feature>
<dbReference type="STRING" id="993073.AS029_01045"/>
<reference evidence="3 4" key="1">
    <citation type="submission" date="2016-09" db="EMBL/GenBank/DDBJ databases">
        <authorList>
            <person name="Capua I."/>
            <person name="De Benedictis P."/>
            <person name="Joannis T."/>
            <person name="Lombin L.H."/>
            <person name="Cattoli G."/>
        </authorList>
    </citation>
    <scope>NUCLEOTIDE SEQUENCE [LARGE SCALE GENOMIC DNA]</scope>
    <source>
        <strain evidence="3 4">NIO-1002</strain>
    </source>
</reference>
<dbReference type="RefSeq" id="WP_058230762.1">
    <property type="nucleotide sequence ID" value="NZ_FMYG01000001.1"/>
</dbReference>
<dbReference type="SMART" id="SM00481">
    <property type="entry name" value="POLIIIAc"/>
    <property type="match status" value="1"/>
</dbReference>
<dbReference type="InterPro" id="IPR016195">
    <property type="entry name" value="Pol/histidinol_Pase-like"/>
</dbReference>
<dbReference type="SUPFAM" id="SSF89550">
    <property type="entry name" value="PHP domain-like"/>
    <property type="match status" value="1"/>
</dbReference>
<evidence type="ECO:0000313" key="4">
    <source>
        <dbReference type="Proteomes" id="UP000183203"/>
    </source>
</evidence>
<accession>A0A1G6GMQ5</accession>
<feature type="domain" description="Polymerase/histidinol phosphatase N-terminal" evidence="2">
    <location>
        <begin position="66"/>
        <end position="142"/>
    </location>
</feature>
<dbReference type="Gene3D" id="3.20.20.140">
    <property type="entry name" value="Metal-dependent hydrolases"/>
    <property type="match status" value="1"/>
</dbReference>
<dbReference type="EMBL" id="FMYG01000001">
    <property type="protein sequence ID" value="SDB83310.1"/>
    <property type="molecule type" value="Genomic_DNA"/>
</dbReference>
<gene>
    <name evidence="3" type="ORF">SAMN05216418_0448</name>
</gene>
<sequence length="562" mass="60305">MPEHNTPSGFTRRTFLAATAVATATTSVGLAAGTTGAQAAMSGAADATTPRAAGAVDPARVQWVVFDHHVHSFYSHDAKYAMTTILDNAQRFGVGAIAFTEHSNFGHANTGGIFNAAREIEVARAARPDLLVFQGLEWYIPAAEHGTVLVAPGPQVTQILRRFELLFDGKLNKWDKPDPATDQAAEYLQHAVEGIQWLAQQRDEGLIDDVLVLANHPCRLGIDSPAELRAWQDADPDIFIGMEGAPGAQASGLATNTSDASQRGEYENAPGTYSYAGFPEVAYRLHGGFDWMTAVVGGMWDSLLSEGRRWWITTNSDLHLKNLDTVRVGDFPTGDNWEAGLTLGNFNRAGRRPEPIATSDPQFGSDLWPGEFSRNHVGVTDRTHTGLMSAVRAGRVWVDHGHLISGLSVALRSVDDTAVTATLGETLTVASGTALELVIDVEPTTTPNSYGILPRLAHLDVIAGVVTGPVADRQTMSAPQTRVVKMLDVSDRSASRFQVVVPLGAVEADGYLRLRGSDGKRNGVGPMGADVDPRAPQPHAAGEANCWLDTWMYTNPIFVEIG</sequence>
<dbReference type="PROSITE" id="PS51318">
    <property type="entry name" value="TAT"/>
    <property type="match status" value="1"/>
</dbReference>
<dbReference type="InterPro" id="IPR004013">
    <property type="entry name" value="PHP_dom"/>
</dbReference>
<dbReference type="Proteomes" id="UP000183203">
    <property type="component" value="Unassembled WGS sequence"/>
</dbReference>
<evidence type="ECO:0000259" key="2">
    <source>
        <dbReference type="SMART" id="SM00481"/>
    </source>
</evidence>
<name>A0A1G6GMQ5_9MICO</name>
<evidence type="ECO:0000313" key="3">
    <source>
        <dbReference type="EMBL" id="SDB83310.1"/>
    </source>
</evidence>
<dbReference type="GO" id="GO:0003824">
    <property type="term" value="F:catalytic activity"/>
    <property type="evidence" value="ECO:0007669"/>
    <property type="project" value="InterPro"/>
</dbReference>
<protein>
    <submittedName>
        <fullName evidence="3">PHP domain-containing protein</fullName>
    </submittedName>
</protein>
<dbReference type="InterPro" id="IPR006311">
    <property type="entry name" value="TAT_signal"/>
</dbReference>